<dbReference type="Gene3D" id="3.90.1200.10">
    <property type="match status" value="1"/>
</dbReference>
<dbReference type="GO" id="GO:0004305">
    <property type="term" value="F:ethanolamine kinase activity"/>
    <property type="evidence" value="ECO:0007669"/>
    <property type="project" value="TreeGrafter"/>
</dbReference>
<dbReference type="PANTHER" id="PTHR22603:SF66">
    <property type="entry name" value="ETHANOLAMINE KINASE"/>
    <property type="match status" value="1"/>
</dbReference>
<reference evidence="1" key="1">
    <citation type="submission" date="2020-05" db="EMBL/GenBank/DDBJ databases">
        <authorList>
            <person name="Chiriac C."/>
            <person name="Salcher M."/>
            <person name="Ghai R."/>
            <person name="Kavagutti S V."/>
        </authorList>
    </citation>
    <scope>NUCLEOTIDE SEQUENCE</scope>
</reference>
<accession>A0A6J6N8J6</accession>
<evidence type="ECO:0000313" key="1">
    <source>
        <dbReference type="EMBL" id="CAB4682446.1"/>
    </source>
</evidence>
<dbReference type="SUPFAM" id="SSF56112">
    <property type="entry name" value="Protein kinase-like (PK-like)"/>
    <property type="match status" value="1"/>
</dbReference>
<dbReference type="Pfam" id="PF01633">
    <property type="entry name" value="Choline_kinase"/>
    <property type="match status" value="1"/>
</dbReference>
<proteinExistence type="predicted"/>
<dbReference type="AlphaFoldDB" id="A0A6J6N8J6"/>
<dbReference type="Gene3D" id="3.30.200.20">
    <property type="entry name" value="Phosphorylase Kinase, domain 1"/>
    <property type="match status" value="1"/>
</dbReference>
<dbReference type="PANTHER" id="PTHR22603">
    <property type="entry name" value="CHOLINE/ETHANOALAMINE KINASE"/>
    <property type="match status" value="1"/>
</dbReference>
<gene>
    <name evidence="1" type="ORF">UFOPK2343_01214</name>
</gene>
<dbReference type="EMBL" id="CAEZXD010000045">
    <property type="protein sequence ID" value="CAB4682446.1"/>
    <property type="molecule type" value="Genomic_DNA"/>
</dbReference>
<organism evidence="1">
    <name type="scientific">freshwater metagenome</name>
    <dbReference type="NCBI Taxonomy" id="449393"/>
    <lineage>
        <taxon>unclassified sequences</taxon>
        <taxon>metagenomes</taxon>
        <taxon>ecological metagenomes</taxon>
    </lineage>
</organism>
<protein>
    <submittedName>
        <fullName evidence="1">Unannotated protein</fullName>
    </submittedName>
</protein>
<name>A0A6J6N8J6_9ZZZZ</name>
<dbReference type="GO" id="GO:0005737">
    <property type="term" value="C:cytoplasm"/>
    <property type="evidence" value="ECO:0007669"/>
    <property type="project" value="TreeGrafter"/>
</dbReference>
<dbReference type="GO" id="GO:0006646">
    <property type="term" value="P:phosphatidylethanolamine biosynthetic process"/>
    <property type="evidence" value="ECO:0007669"/>
    <property type="project" value="TreeGrafter"/>
</dbReference>
<dbReference type="CDD" id="cd05151">
    <property type="entry name" value="ChoK-like"/>
    <property type="match status" value="1"/>
</dbReference>
<dbReference type="InterPro" id="IPR011009">
    <property type="entry name" value="Kinase-like_dom_sf"/>
</dbReference>
<sequence length="302" mass="33953">MSSSTSDFDEILNLVPRLQTRISVTELSGGLTNRNLKITTPAGNYVARISSSKSALLSIDRQSEYENSKIAASAGIGAEVYEFLPEFGLLVIGYIDGKTFGADDVGKNLKSIAESCKTLHSAAPFVSDFDMFVIQQRYQNLVKSIGFRFPKNYHNYADHIIQMKRAFAVLDESKVPCNNDLLPANFINDGERIRLIDYEYSGNNDACFELGNIWSEAKLPRQALDDLVSAYYGGIRPEKIARAWLFALLAKYGWTLWASIQSSISDLDFDFWSWGAEKYEDAQKSFASREFEEALFEVTRKS</sequence>